<reference evidence="1 2" key="1">
    <citation type="submission" date="2019-11" db="EMBL/GenBank/DDBJ databases">
        <authorList>
            <person name="Holert J."/>
        </authorList>
    </citation>
    <scope>NUCLEOTIDE SEQUENCE [LARGE SCALE GENOMIC DNA]</scope>
    <source>
        <strain evidence="1">BC3_2A</strain>
    </source>
</reference>
<dbReference type="EMBL" id="CACSIM010000003">
    <property type="protein sequence ID" value="CAA0103889.1"/>
    <property type="molecule type" value="Genomic_DNA"/>
</dbReference>
<evidence type="ECO:0008006" key="3">
    <source>
        <dbReference type="Google" id="ProtNLM"/>
    </source>
</evidence>
<organism evidence="1 2">
    <name type="scientific">Zhongshania aliphaticivorans</name>
    <dbReference type="NCBI Taxonomy" id="1470434"/>
    <lineage>
        <taxon>Bacteria</taxon>
        <taxon>Pseudomonadati</taxon>
        <taxon>Pseudomonadota</taxon>
        <taxon>Gammaproteobacteria</taxon>
        <taxon>Cellvibrionales</taxon>
        <taxon>Spongiibacteraceae</taxon>
        <taxon>Zhongshania</taxon>
    </lineage>
</organism>
<accession>A0A5S9PIN8</accession>
<gene>
    <name evidence="1" type="ORF">KFEGEMFD_02070</name>
</gene>
<dbReference type="InterPro" id="IPR029068">
    <property type="entry name" value="Glyas_Bleomycin-R_OHBP_Dase"/>
</dbReference>
<name>A0A5S9PIN8_9GAMM</name>
<dbReference type="Proteomes" id="UP000439591">
    <property type="component" value="Unassembled WGS sequence"/>
</dbReference>
<protein>
    <recommendedName>
        <fullName evidence="3">Lactoylglutathione lyase</fullName>
    </recommendedName>
</protein>
<sequence>MQATDIRAFIPSKNYEESQSFYQALGFTMAPANDTLCIFSKGGCTFFLQKFYNEELANNLMFQLIVTSIEEAFATVSNIEIPSIRYEPIKIEPWGKVIYLWGPSGELWHITELNS</sequence>
<evidence type="ECO:0000313" key="1">
    <source>
        <dbReference type="EMBL" id="CAA0103889.1"/>
    </source>
</evidence>
<dbReference type="SUPFAM" id="SSF54593">
    <property type="entry name" value="Glyoxalase/Bleomycin resistance protein/Dihydroxybiphenyl dioxygenase"/>
    <property type="match status" value="1"/>
</dbReference>
<dbReference type="AlphaFoldDB" id="A0A5S9PIN8"/>
<dbReference type="Gene3D" id="3.10.180.10">
    <property type="entry name" value="2,3-Dihydroxybiphenyl 1,2-Dioxygenase, domain 1"/>
    <property type="match status" value="1"/>
</dbReference>
<dbReference type="RefSeq" id="WP_159287804.1">
    <property type="nucleotide sequence ID" value="NZ_CACSIM010000003.1"/>
</dbReference>
<evidence type="ECO:0000313" key="2">
    <source>
        <dbReference type="Proteomes" id="UP000439591"/>
    </source>
</evidence>
<proteinExistence type="predicted"/>